<gene>
    <name evidence="1" type="ORF">B0F87_10130</name>
</gene>
<accession>A0A2S6HJK3</accession>
<name>A0A2S6HJK3_9GAMM</name>
<evidence type="ECO:0000313" key="1">
    <source>
        <dbReference type="EMBL" id="PPK77652.1"/>
    </source>
</evidence>
<dbReference type="OMA" id="WVTANRN"/>
<proteinExistence type="predicted"/>
<sequence length="75" mass="8854">MTTKQLFRNKYRLEVREDDSPPMHAHLVGGSFDVLINLQTLACEGTFPRGLRDEVMAWVTANRNELIKEWKKWHQ</sequence>
<dbReference type="Pfam" id="PF13711">
    <property type="entry name" value="DUF4160"/>
    <property type="match status" value="1"/>
</dbReference>
<dbReference type="RefSeq" id="WP_006892096.1">
    <property type="nucleotide sequence ID" value="NZ_PTIZ01000001.1"/>
</dbReference>
<dbReference type="InterPro" id="IPR025427">
    <property type="entry name" value="DUF4160"/>
</dbReference>
<comment type="caution">
    <text evidence="1">The sequence shown here is derived from an EMBL/GenBank/DDBJ whole genome shotgun (WGS) entry which is preliminary data.</text>
</comment>
<organism evidence="1 2">
    <name type="scientific">Methylobacter tundripaludum</name>
    <dbReference type="NCBI Taxonomy" id="173365"/>
    <lineage>
        <taxon>Bacteria</taxon>
        <taxon>Pseudomonadati</taxon>
        <taxon>Pseudomonadota</taxon>
        <taxon>Gammaproteobacteria</taxon>
        <taxon>Methylococcales</taxon>
        <taxon>Methylococcaceae</taxon>
        <taxon>Methylobacter</taxon>
    </lineage>
</organism>
<reference evidence="1 2" key="1">
    <citation type="submission" date="2018-02" db="EMBL/GenBank/DDBJ databases">
        <title>Subsurface microbial communities from deep shales in Ohio and West Virginia, USA.</title>
        <authorList>
            <person name="Wrighton K."/>
        </authorList>
    </citation>
    <scope>NUCLEOTIDE SEQUENCE [LARGE SCALE GENOMIC DNA]</scope>
    <source>
        <strain evidence="1 2">OWC-DMM</strain>
    </source>
</reference>
<dbReference type="EMBL" id="PTIZ01000001">
    <property type="protein sequence ID" value="PPK77652.1"/>
    <property type="molecule type" value="Genomic_DNA"/>
</dbReference>
<protein>
    <submittedName>
        <fullName evidence="1">Uncharacterized protein DUF4160</fullName>
    </submittedName>
</protein>
<dbReference type="AlphaFoldDB" id="A0A2S6HJK3"/>
<dbReference type="Proteomes" id="UP000240010">
    <property type="component" value="Unassembled WGS sequence"/>
</dbReference>
<evidence type="ECO:0000313" key="2">
    <source>
        <dbReference type="Proteomes" id="UP000240010"/>
    </source>
</evidence>